<dbReference type="Gene3D" id="3.50.30.40">
    <property type="entry name" value="Ribonuclease E inhibitor RraA/RraA-like"/>
    <property type="match status" value="1"/>
</dbReference>
<dbReference type="PANTHER" id="PTHR33254">
    <property type="entry name" value="4-HYDROXY-4-METHYL-2-OXOGLUTARATE ALDOLASE 3-RELATED"/>
    <property type="match status" value="1"/>
</dbReference>
<accession>A0A086T3G5</accession>
<dbReference type="CDD" id="cd16841">
    <property type="entry name" value="RraA_family"/>
    <property type="match status" value="1"/>
</dbReference>
<dbReference type="SUPFAM" id="SSF89562">
    <property type="entry name" value="RraA-like"/>
    <property type="match status" value="1"/>
</dbReference>
<gene>
    <name evidence="2" type="ORF">ACRE_053440</name>
</gene>
<evidence type="ECO:0000313" key="2">
    <source>
        <dbReference type="EMBL" id="KFH43897.1"/>
    </source>
</evidence>
<protein>
    <submittedName>
        <fullName evidence="2">Uncharacterized protein</fullName>
    </submittedName>
</protein>
<dbReference type="InterPro" id="IPR036704">
    <property type="entry name" value="RraA/RraA-like_sf"/>
</dbReference>
<feature type="binding site" evidence="1">
    <location>
        <begin position="98"/>
        <end position="101"/>
    </location>
    <ligand>
        <name>substrate</name>
    </ligand>
</feature>
<name>A0A086T3G5_HAPC1</name>
<proteinExistence type="predicted"/>
<dbReference type="STRING" id="857340.A0A086T3G5"/>
<evidence type="ECO:0000256" key="1">
    <source>
        <dbReference type="PIRSR" id="PIRSR605493-1"/>
    </source>
</evidence>
<dbReference type="AlphaFoldDB" id="A0A086T3G5"/>
<dbReference type="InterPro" id="IPR005493">
    <property type="entry name" value="RraA/RraA-like"/>
</dbReference>
<reference evidence="3" key="1">
    <citation type="journal article" date="2014" name="Genome Announc.">
        <title>Genome sequence and annotation of Acremonium chrysogenum, producer of the beta-lactam antibiotic cephalosporin C.</title>
        <authorList>
            <person name="Terfehr D."/>
            <person name="Dahlmann T.A."/>
            <person name="Specht T."/>
            <person name="Zadra I."/>
            <person name="Kuernsteiner H."/>
            <person name="Kueck U."/>
        </authorList>
    </citation>
    <scope>NUCLEOTIDE SEQUENCE [LARGE SCALE GENOMIC DNA]</scope>
    <source>
        <strain evidence="3">ATCC 11550 / CBS 779.69 / DSM 880 / IAM 14645 / JCM 23072 / IMI 49137</strain>
    </source>
</reference>
<dbReference type="GO" id="GO:0046872">
    <property type="term" value="F:metal ion binding"/>
    <property type="evidence" value="ECO:0007669"/>
    <property type="project" value="UniProtKB-KW"/>
</dbReference>
<dbReference type="GO" id="GO:0008948">
    <property type="term" value="F:oxaloacetate decarboxylase activity"/>
    <property type="evidence" value="ECO:0007669"/>
    <property type="project" value="TreeGrafter"/>
</dbReference>
<comment type="cofactor">
    <cofactor evidence="1">
        <name>Mg(2+)</name>
        <dbReference type="ChEBI" id="CHEBI:18420"/>
    </cofactor>
</comment>
<keyword evidence="3" id="KW-1185">Reference proteome</keyword>
<feature type="binding site" evidence="1">
    <location>
        <position position="120"/>
    </location>
    <ligand>
        <name>substrate</name>
    </ligand>
</feature>
<dbReference type="OrthoDB" id="1476984at2759"/>
<dbReference type="Pfam" id="PF03737">
    <property type="entry name" value="RraA-like"/>
    <property type="match status" value="1"/>
</dbReference>
<evidence type="ECO:0000313" key="3">
    <source>
        <dbReference type="Proteomes" id="UP000029964"/>
    </source>
</evidence>
<feature type="binding site" evidence="1">
    <location>
        <position position="121"/>
    </location>
    <ligand>
        <name>Mg(2+)</name>
        <dbReference type="ChEBI" id="CHEBI:18420"/>
    </ligand>
</feature>
<keyword evidence="1" id="KW-0460">Magnesium</keyword>
<dbReference type="Proteomes" id="UP000029964">
    <property type="component" value="Unassembled WGS sequence"/>
</dbReference>
<comment type="caution">
    <text evidence="2">The sequence shown here is derived from an EMBL/GenBank/DDBJ whole genome shotgun (WGS) entry which is preliminary data.</text>
</comment>
<sequence>MASASQLQRLGAFSTCDIGDALVKLEYPYGGFLDGITMWSPQMRTGPTRIVGPAITVKLVHASDTDAPKPARHFADCNDEGKIMYVQQPKGLYSACWGGLMSTRAKYLGAAGVVVDGRVRDVGEHQDMEFPVFARDTSILGANTFTRPSEIDVPLQFKDHLWINPGDVLVGDRDGVVVVPPALLEKVIELCQSRAEIDEKTFEALRNGDEMGATLARLRK</sequence>
<dbReference type="EMBL" id="JPKY01000059">
    <property type="protein sequence ID" value="KFH43897.1"/>
    <property type="molecule type" value="Genomic_DNA"/>
</dbReference>
<dbReference type="HOGENOM" id="CLU_072626_0_1_1"/>
<dbReference type="PANTHER" id="PTHR33254:SF4">
    <property type="entry name" value="4-HYDROXY-4-METHYL-2-OXOGLUTARATE ALDOLASE 3-RELATED"/>
    <property type="match status" value="1"/>
</dbReference>
<organism evidence="2 3">
    <name type="scientific">Hapsidospora chrysogenum (strain ATCC 11550 / CBS 779.69 / DSM 880 / IAM 14645 / JCM 23072 / IMI 49137)</name>
    <name type="common">Acremonium chrysogenum</name>
    <dbReference type="NCBI Taxonomy" id="857340"/>
    <lineage>
        <taxon>Eukaryota</taxon>
        <taxon>Fungi</taxon>
        <taxon>Dikarya</taxon>
        <taxon>Ascomycota</taxon>
        <taxon>Pezizomycotina</taxon>
        <taxon>Sordariomycetes</taxon>
        <taxon>Hypocreomycetidae</taxon>
        <taxon>Hypocreales</taxon>
        <taxon>Bionectriaceae</taxon>
        <taxon>Hapsidospora</taxon>
    </lineage>
</organism>
<dbReference type="GO" id="GO:0047443">
    <property type="term" value="F:4-hydroxy-4-methyl-2-oxoglutarate aldolase activity"/>
    <property type="evidence" value="ECO:0007669"/>
    <property type="project" value="TreeGrafter"/>
</dbReference>
<keyword evidence="1" id="KW-0479">Metal-binding</keyword>